<evidence type="ECO:0000256" key="8">
    <source>
        <dbReference type="SAM" id="MobiDB-lite"/>
    </source>
</evidence>
<feature type="compositionally biased region" description="Basic and acidic residues" evidence="8">
    <location>
        <begin position="314"/>
        <end position="330"/>
    </location>
</feature>
<feature type="compositionally biased region" description="Pro residues" evidence="8">
    <location>
        <begin position="163"/>
        <end position="172"/>
    </location>
</feature>
<dbReference type="PANTHER" id="PTHR14113:SF6">
    <property type="entry name" value="PROTEIN PICCOLO"/>
    <property type="match status" value="1"/>
</dbReference>
<keyword evidence="4" id="KW-0862">Zinc</keyword>
<dbReference type="Proteomes" id="UP000261560">
    <property type="component" value="Unplaced"/>
</dbReference>
<accession>A0A3B3D938</accession>
<evidence type="ECO:0000313" key="10">
    <source>
        <dbReference type="Ensembl" id="ENSOMEP00000026009.1"/>
    </source>
</evidence>
<evidence type="ECO:0000256" key="7">
    <source>
        <dbReference type="ARBA" id="ARBA00034101"/>
    </source>
</evidence>
<dbReference type="GO" id="GO:0048788">
    <property type="term" value="C:cytoskeleton of presynaptic active zone"/>
    <property type="evidence" value="ECO:0007669"/>
    <property type="project" value="TreeGrafter"/>
</dbReference>
<keyword evidence="6" id="KW-0966">Cell projection</keyword>
<reference evidence="10" key="2">
    <citation type="submission" date="2025-09" db="UniProtKB">
        <authorList>
            <consortium name="Ensembl"/>
        </authorList>
    </citation>
    <scope>IDENTIFICATION</scope>
</reference>
<feature type="domain" description="Zinc finger piccolo-type" evidence="9">
    <location>
        <begin position="491"/>
        <end position="537"/>
    </location>
</feature>
<feature type="compositionally biased region" description="Basic and acidic residues" evidence="8">
    <location>
        <begin position="30"/>
        <end position="39"/>
    </location>
</feature>
<evidence type="ECO:0000259" key="9">
    <source>
        <dbReference type="Pfam" id="PF05715"/>
    </source>
</evidence>
<dbReference type="InterPro" id="IPR052098">
    <property type="entry name" value="Presynaptic_Scaffold_Bsn/Pclo"/>
</dbReference>
<dbReference type="GO" id="GO:0030424">
    <property type="term" value="C:axon"/>
    <property type="evidence" value="ECO:0007669"/>
    <property type="project" value="TreeGrafter"/>
</dbReference>
<feature type="compositionally biased region" description="Basic and acidic residues" evidence="8">
    <location>
        <begin position="396"/>
        <end position="415"/>
    </location>
</feature>
<evidence type="ECO:0000256" key="3">
    <source>
        <dbReference type="ARBA" id="ARBA00022771"/>
    </source>
</evidence>
<dbReference type="InterPro" id="IPR008899">
    <property type="entry name" value="Znf_piccolo"/>
</dbReference>
<dbReference type="Pfam" id="PF05715">
    <property type="entry name" value="zf-piccolo"/>
    <property type="match status" value="2"/>
</dbReference>
<sequence length="543" mass="57266">MQRAMGEAHSPGVAPVKPQISSKILADNTDGSKVERKDASAPQSPQRKLSAAAQPPVSEVPSKPLVQKQASPGPSPKNAMDPQKTSDPTKSPVQSRQSEHKLIATAAPPKESGGFFGFGGGKAKSDSGKPTESVTGKMFGFGSSFISSASNLVTSTVKDQPKTTPPVSPKMPPAKDMKSPAQEKKKPEQPQQTKAPSVVQAKAAPSEHPKTGEASVKLAPPICPLCKAELNVGSKDPPNFSTCDGCKNTVCNQCGFNLMQNESETKEWLCLTCQMQRALSATEPAQPSLVKPLTSAQKVSTPASLEKAASHKQMKGEARKEGGSKEKNEDSLAPSEVSKNAEILTSTSGSSVTDSTVASRLTKGENSSLPPTKDTPEKEPIVADQAPSLILDDTALNEKKDTPGDTDVSKKIKDVDKTILKSAEKVAKSVEKEQAQQAQVNEPHPAESAPLAAQPEKAKSPPPGGSQVSKDPIELAKPDASPAGPKVQQSLCPLCKVELKTDSKNLPNFNTCTDCKTTVCNKCGFSPLTNVTEVSKHFFLSRQ</sequence>
<evidence type="ECO:0000256" key="1">
    <source>
        <dbReference type="ARBA" id="ARBA00022723"/>
    </source>
</evidence>
<organism evidence="10 11">
    <name type="scientific">Oryzias melastigma</name>
    <name type="common">Marine medaka</name>
    <dbReference type="NCBI Taxonomy" id="30732"/>
    <lineage>
        <taxon>Eukaryota</taxon>
        <taxon>Metazoa</taxon>
        <taxon>Chordata</taxon>
        <taxon>Craniata</taxon>
        <taxon>Vertebrata</taxon>
        <taxon>Euteleostomi</taxon>
        <taxon>Actinopterygii</taxon>
        <taxon>Neopterygii</taxon>
        <taxon>Teleostei</taxon>
        <taxon>Neoteleostei</taxon>
        <taxon>Acanthomorphata</taxon>
        <taxon>Ovalentaria</taxon>
        <taxon>Atherinomorphae</taxon>
        <taxon>Beloniformes</taxon>
        <taxon>Adrianichthyidae</taxon>
        <taxon>Oryziinae</taxon>
        <taxon>Oryzias</taxon>
    </lineage>
</organism>
<dbReference type="InterPro" id="IPR013083">
    <property type="entry name" value="Znf_RING/FYVE/PHD"/>
</dbReference>
<protein>
    <recommendedName>
        <fullName evidence="9">Zinc finger piccolo-type domain-containing protein</fullName>
    </recommendedName>
</protein>
<evidence type="ECO:0000256" key="5">
    <source>
        <dbReference type="ARBA" id="ARBA00023018"/>
    </source>
</evidence>
<evidence type="ECO:0000256" key="4">
    <source>
        <dbReference type="ARBA" id="ARBA00022833"/>
    </source>
</evidence>
<dbReference type="PaxDb" id="30732-ENSOMEP00000026009"/>
<feature type="compositionally biased region" description="Basic and acidic residues" evidence="8">
    <location>
        <begin position="173"/>
        <end position="188"/>
    </location>
</feature>
<dbReference type="Ensembl" id="ENSOMET00000005634.1">
    <property type="protein sequence ID" value="ENSOMEP00000026009.1"/>
    <property type="gene ID" value="ENSOMEG00000007605.1"/>
</dbReference>
<reference evidence="10" key="1">
    <citation type="submission" date="2025-08" db="UniProtKB">
        <authorList>
            <consortium name="Ensembl"/>
        </authorList>
    </citation>
    <scope>IDENTIFICATION</scope>
</reference>
<dbReference type="GO" id="GO:0035418">
    <property type="term" value="P:protein localization to synapse"/>
    <property type="evidence" value="ECO:0007669"/>
    <property type="project" value="TreeGrafter"/>
</dbReference>
<dbReference type="STRING" id="30732.ENSOMEP00000026009"/>
<feature type="compositionally biased region" description="Low complexity" evidence="8">
    <location>
        <begin position="345"/>
        <end position="359"/>
    </location>
</feature>
<keyword evidence="1" id="KW-0479">Metal-binding</keyword>
<proteinExistence type="predicted"/>
<dbReference type="GO" id="GO:1904071">
    <property type="term" value="P:presynaptic active zone assembly"/>
    <property type="evidence" value="ECO:0007669"/>
    <property type="project" value="TreeGrafter"/>
</dbReference>
<feature type="compositionally biased region" description="Polar residues" evidence="8">
    <location>
        <begin position="83"/>
        <end position="96"/>
    </location>
</feature>
<name>A0A3B3D938_ORYME</name>
<feature type="compositionally biased region" description="Polar residues" evidence="8">
    <location>
        <begin position="294"/>
        <end position="303"/>
    </location>
</feature>
<evidence type="ECO:0000313" key="11">
    <source>
        <dbReference type="Proteomes" id="UP000261560"/>
    </source>
</evidence>
<feature type="region of interest" description="Disordered" evidence="8">
    <location>
        <begin position="156"/>
        <end position="215"/>
    </location>
</feature>
<dbReference type="InterPro" id="IPR011011">
    <property type="entry name" value="Znf_FYVE_PHD"/>
</dbReference>
<dbReference type="SUPFAM" id="SSF57903">
    <property type="entry name" value="FYVE/PHD zinc finger"/>
    <property type="match status" value="2"/>
</dbReference>
<dbReference type="GeneTree" id="ENSGT00620000087961"/>
<dbReference type="PANTHER" id="PTHR14113">
    <property type="entry name" value="PICCOLO/BASSOON"/>
    <property type="match status" value="1"/>
</dbReference>
<dbReference type="GO" id="GO:0098982">
    <property type="term" value="C:GABA-ergic synapse"/>
    <property type="evidence" value="ECO:0007669"/>
    <property type="project" value="TreeGrafter"/>
</dbReference>
<feature type="domain" description="Zinc finger piccolo-type" evidence="9">
    <location>
        <begin position="222"/>
        <end position="279"/>
    </location>
</feature>
<evidence type="ECO:0000256" key="6">
    <source>
        <dbReference type="ARBA" id="ARBA00023273"/>
    </source>
</evidence>
<comment type="subcellular location">
    <subcellularLocation>
        <location evidence="7">Presynaptic active zone</location>
    </subcellularLocation>
</comment>
<keyword evidence="3" id="KW-0863">Zinc-finger</keyword>
<feature type="region of interest" description="Disordered" evidence="8">
    <location>
        <begin position="430"/>
        <end position="487"/>
    </location>
</feature>
<evidence type="ECO:0000256" key="2">
    <source>
        <dbReference type="ARBA" id="ARBA00022737"/>
    </source>
</evidence>
<dbReference type="GO" id="GO:0098882">
    <property type="term" value="F:structural constituent of presynaptic active zone"/>
    <property type="evidence" value="ECO:0007669"/>
    <property type="project" value="TreeGrafter"/>
</dbReference>
<keyword evidence="2" id="KW-0677">Repeat</keyword>
<keyword evidence="5" id="KW-0770">Synapse</keyword>
<feature type="region of interest" description="Disordered" evidence="8">
    <location>
        <begin position="1"/>
        <end position="141"/>
    </location>
</feature>
<dbReference type="GO" id="GO:0008270">
    <property type="term" value="F:zinc ion binding"/>
    <property type="evidence" value="ECO:0007669"/>
    <property type="project" value="UniProtKB-KW"/>
</dbReference>
<dbReference type="Gene3D" id="3.30.40.10">
    <property type="entry name" value="Zinc/RING finger domain, C3HC4 (zinc finger)"/>
    <property type="match status" value="2"/>
</dbReference>
<dbReference type="AlphaFoldDB" id="A0A3B3D938"/>
<keyword evidence="11" id="KW-1185">Reference proteome</keyword>
<feature type="region of interest" description="Disordered" evidence="8">
    <location>
        <begin position="282"/>
        <end position="415"/>
    </location>
</feature>
<dbReference type="GO" id="GO:0098978">
    <property type="term" value="C:glutamatergic synapse"/>
    <property type="evidence" value="ECO:0007669"/>
    <property type="project" value="TreeGrafter"/>
</dbReference>